<evidence type="ECO:0000313" key="2">
    <source>
        <dbReference type="EMBL" id="KAG0581529.1"/>
    </source>
</evidence>
<reference evidence="2" key="1">
    <citation type="submission" date="2020-06" db="EMBL/GenBank/DDBJ databases">
        <title>WGS assembly of Ceratodon purpureus strain R40.</title>
        <authorList>
            <person name="Carey S.B."/>
            <person name="Jenkins J."/>
            <person name="Shu S."/>
            <person name="Lovell J.T."/>
            <person name="Sreedasyam A."/>
            <person name="Maumus F."/>
            <person name="Tiley G.P."/>
            <person name="Fernandez-Pozo N."/>
            <person name="Barry K."/>
            <person name="Chen C."/>
            <person name="Wang M."/>
            <person name="Lipzen A."/>
            <person name="Daum C."/>
            <person name="Saski C.A."/>
            <person name="Payton A.C."/>
            <person name="Mcbreen J.C."/>
            <person name="Conrad R.E."/>
            <person name="Kollar L.M."/>
            <person name="Olsson S."/>
            <person name="Huttunen S."/>
            <person name="Landis J.B."/>
            <person name="Wickett N.J."/>
            <person name="Johnson M.G."/>
            <person name="Rensing S.A."/>
            <person name="Grimwood J."/>
            <person name="Schmutz J."/>
            <person name="Mcdaniel S.F."/>
        </authorList>
    </citation>
    <scope>NUCLEOTIDE SEQUENCE</scope>
    <source>
        <strain evidence="2">R40</strain>
    </source>
</reference>
<keyword evidence="3" id="KW-1185">Reference proteome</keyword>
<gene>
    <name evidence="2" type="ORF">KC19_4G258800</name>
</gene>
<proteinExistence type="predicted"/>
<organism evidence="2 3">
    <name type="scientific">Ceratodon purpureus</name>
    <name type="common">Fire moss</name>
    <name type="synonym">Dicranum purpureum</name>
    <dbReference type="NCBI Taxonomy" id="3225"/>
    <lineage>
        <taxon>Eukaryota</taxon>
        <taxon>Viridiplantae</taxon>
        <taxon>Streptophyta</taxon>
        <taxon>Embryophyta</taxon>
        <taxon>Bryophyta</taxon>
        <taxon>Bryophytina</taxon>
        <taxon>Bryopsida</taxon>
        <taxon>Dicranidae</taxon>
        <taxon>Pseudoditrichales</taxon>
        <taxon>Ditrichaceae</taxon>
        <taxon>Ceratodon</taxon>
    </lineage>
</organism>
<name>A0A8T0IF44_CERPU</name>
<dbReference type="Proteomes" id="UP000822688">
    <property type="component" value="Chromosome 4"/>
</dbReference>
<dbReference type="EMBL" id="CM026424">
    <property type="protein sequence ID" value="KAG0581529.1"/>
    <property type="molecule type" value="Genomic_DNA"/>
</dbReference>
<dbReference type="AlphaFoldDB" id="A0A8T0IF44"/>
<feature type="chain" id="PRO_5035838467" description="Secreted protein" evidence="1">
    <location>
        <begin position="27"/>
        <end position="65"/>
    </location>
</feature>
<sequence length="65" mass="7408">MCVHKPQSFPSVSWWIAGSLLQCSLACSWPPFYQGDLGNFPEKSHSFYLKKSSAADYSIQSRNRH</sequence>
<feature type="signal peptide" evidence="1">
    <location>
        <begin position="1"/>
        <end position="26"/>
    </location>
</feature>
<evidence type="ECO:0000313" key="3">
    <source>
        <dbReference type="Proteomes" id="UP000822688"/>
    </source>
</evidence>
<protein>
    <recommendedName>
        <fullName evidence="4">Secreted protein</fullName>
    </recommendedName>
</protein>
<evidence type="ECO:0000256" key="1">
    <source>
        <dbReference type="SAM" id="SignalP"/>
    </source>
</evidence>
<keyword evidence="1" id="KW-0732">Signal</keyword>
<evidence type="ECO:0008006" key="4">
    <source>
        <dbReference type="Google" id="ProtNLM"/>
    </source>
</evidence>
<accession>A0A8T0IF44</accession>
<comment type="caution">
    <text evidence="2">The sequence shown here is derived from an EMBL/GenBank/DDBJ whole genome shotgun (WGS) entry which is preliminary data.</text>
</comment>